<proteinExistence type="predicted"/>
<protein>
    <submittedName>
        <fullName evidence="1">Uncharacterized protein</fullName>
    </submittedName>
</protein>
<gene>
    <name evidence="1" type="ORF">D6C19_09245</name>
</gene>
<dbReference type="EMBL" id="QZFR01000080">
    <property type="protein sequence ID" value="RXV70378.1"/>
    <property type="molecule type" value="Genomic_DNA"/>
</dbReference>
<evidence type="ECO:0000313" key="2">
    <source>
        <dbReference type="Proteomes" id="UP000289316"/>
    </source>
</evidence>
<accession>A0A4Q2ALB0</accession>
<reference evidence="1 2" key="1">
    <citation type="submission" date="2018-09" db="EMBL/GenBank/DDBJ databases">
        <title>Murine metabolic-syndrome-specific gut microbial biobank.</title>
        <authorList>
            <person name="Liu C."/>
        </authorList>
    </citation>
    <scope>NUCLEOTIDE SEQUENCE [LARGE SCALE GENOMIC DNA]</scope>
    <source>
        <strain evidence="1 2">C-30</strain>
    </source>
</reference>
<comment type="caution">
    <text evidence="1">The sequence shown here is derived from an EMBL/GenBank/DDBJ whole genome shotgun (WGS) entry which is preliminary data.</text>
</comment>
<organism evidence="1 2">
    <name type="scientific">Ligilactobacillus murinus</name>
    <dbReference type="NCBI Taxonomy" id="1622"/>
    <lineage>
        <taxon>Bacteria</taxon>
        <taxon>Bacillati</taxon>
        <taxon>Bacillota</taxon>
        <taxon>Bacilli</taxon>
        <taxon>Lactobacillales</taxon>
        <taxon>Lactobacillaceae</taxon>
        <taxon>Ligilactobacillus</taxon>
    </lineage>
</organism>
<dbReference type="Proteomes" id="UP000289316">
    <property type="component" value="Unassembled WGS sequence"/>
</dbReference>
<evidence type="ECO:0000313" key="1">
    <source>
        <dbReference type="EMBL" id="RXV70378.1"/>
    </source>
</evidence>
<dbReference type="RefSeq" id="WP_004050347.1">
    <property type="nucleotide sequence ID" value="NZ_CAYEUZ010000001.1"/>
</dbReference>
<sequence length="185" mass="21840">MLWKKKQEGKNHDCIVELYHCNYESRVESFFKHKELRISHHKDDSEWGGTGMYFWDNEGNAEYWKKQKDGKADIFRCYVKFDARNDLLDLTDLNVEKRLDQFIRLASKEPKLQYLKKASIGDKIDFFCEKCNVKLVKFFGKYPKTSQTELLDSENRVQKLTNQVKVIYCVKEGNGGIFTGNIEKS</sequence>
<dbReference type="AlphaFoldDB" id="A0A4Q2ALB0"/>
<dbReference type="OrthoDB" id="274805at2"/>
<name>A0A4Q2ALB0_9LACO</name>